<dbReference type="Gene3D" id="2.40.50.100">
    <property type="match status" value="1"/>
</dbReference>
<dbReference type="Pfam" id="PF01597">
    <property type="entry name" value="GCV_H"/>
    <property type="match status" value="1"/>
</dbReference>
<dbReference type="EMBL" id="LBXN01000038">
    <property type="protein sequence ID" value="KKR32576.1"/>
    <property type="molecule type" value="Genomic_DNA"/>
</dbReference>
<accession>A0A0G0Q5C4</accession>
<sequence length="208" mass="23869">MFKKDERGIIAVKDIKDTNSQYPSRIIPEGELKCIWMTAGQIAYKLCNYEYNCEFCPFNEAFRNKDELSRLGDEIPDCDRNLLKIDFLQEMIKTGKWTDNKGIDERKLFKALFLFNIRTDLYYSKNHSWANPDNEKSVKVGVDSFISKFLTRIKDIILPLRGKILFQGKPCCWIVDEYGTLPVISPISGTAEAVNGTLSSNFSQVLNA</sequence>
<dbReference type="InterPro" id="IPR011053">
    <property type="entry name" value="Single_hybrid_motif"/>
</dbReference>
<proteinExistence type="predicted"/>
<protein>
    <submittedName>
        <fullName evidence="1">Putative glycine cleavage system H protein</fullName>
    </submittedName>
</protein>
<dbReference type="PATRIC" id="fig|1618450.3.peg.834"/>
<feature type="non-terminal residue" evidence="1">
    <location>
        <position position="208"/>
    </location>
</feature>
<reference evidence="1 2" key="1">
    <citation type="journal article" date="2015" name="Nature">
        <title>rRNA introns, odd ribosomes, and small enigmatic genomes across a large radiation of phyla.</title>
        <authorList>
            <person name="Brown C.T."/>
            <person name="Hug L.A."/>
            <person name="Thomas B.C."/>
            <person name="Sharon I."/>
            <person name="Castelle C.J."/>
            <person name="Singh A."/>
            <person name="Wilkins M.J."/>
            <person name="Williams K.H."/>
            <person name="Banfield J.F."/>
        </authorList>
    </citation>
    <scope>NUCLEOTIDE SEQUENCE [LARGE SCALE GENOMIC DNA]</scope>
</reference>
<comment type="caution">
    <text evidence="1">The sequence shown here is derived from an EMBL/GenBank/DDBJ whole genome shotgun (WGS) entry which is preliminary data.</text>
</comment>
<dbReference type="SUPFAM" id="SSF51230">
    <property type="entry name" value="Single hybrid motif"/>
    <property type="match status" value="1"/>
</dbReference>
<dbReference type="AlphaFoldDB" id="A0A0G0Q5C4"/>
<evidence type="ECO:0000313" key="1">
    <source>
        <dbReference type="EMBL" id="KKR32576.1"/>
    </source>
</evidence>
<gene>
    <name evidence="1" type="ORF">UT63_C0038G0001</name>
</gene>
<evidence type="ECO:0000313" key="2">
    <source>
        <dbReference type="Proteomes" id="UP000034539"/>
    </source>
</evidence>
<dbReference type="InterPro" id="IPR033753">
    <property type="entry name" value="GCV_H/Fam206"/>
</dbReference>
<organism evidence="1 2">
    <name type="scientific">Candidatus Gottesmanbacteria bacterium GW2011_GWC2_39_8</name>
    <dbReference type="NCBI Taxonomy" id="1618450"/>
    <lineage>
        <taxon>Bacteria</taxon>
        <taxon>Candidatus Gottesmaniibacteriota</taxon>
    </lineage>
</organism>
<dbReference type="Proteomes" id="UP000034539">
    <property type="component" value="Unassembled WGS sequence"/>
</dbReference>
<name>A0A0G0Q5C4_9BACT</name>